<dbReference type="InterPro" id="IPR011042">
    <property type="entry name" value="6-blade_b-propeller_TolB-like"/>
</dbReference>
<dbReference type="InterPro" id="IPR050952">
    <property type="entry name" value="TRIM-NHL_E3_ligases"/>
</dbReference>
<protein>
    <recommendedName>
        <fullName evidence="5">SMP-30/Gluconolactonase/LRE-like region domain-containing protein</fullName>
    </recommendedName>
</protein>
<dbReference type="STRING" id="7739.C3YI65"/>
<sequence length="289" mass="31672">MADHGIGNNESEQMKPFEFGGPGIEPGNLAGAIDVVVSPSNEIFVTDLENRRVQVFNMKGAYLRHFATVVSEDEFDTMLPSNIAIDADCHLWVSGNNVNDTTGYVVQYTKTGRLIRTLHPSFPNNTFDGIAVDLHRNRVIVAENWRDHTEVKVLLFDGTVVRKFGKLQYNRYWRTSVAIDTSGNILVTDWKYGDVNVYNEAGQYLFSFGGNGMFADPVGGMCVDSSGQVIVSYGHGGWVELYTEGGVHLRSIHLVVGNMTSADGVAVGPDGQLVVTNAPDDVVVVLPHY</sequence>
<evidence type="ECO:0000256" key="1">
    <source>
        <dbReference type="ARBA" id="ARBA00022737"/>
    </source>
</evidence>
<feature type="region of interest" description="Disordered" evidence="3">
    <location>
        <begin position="1"/>
        <end position="20"/>
    </location>
</feature>
<dbReference type="AlphaFoldDB" id="C3YI65"/>
<accession>C3YI65</accession>
<evidence type="ECO:0000256" key="2">
    <source>
        <dbReference type="PROSITE-ProRule" id="PRU00504"/>
    </source>
</evidence>
<dbReference type="eggNOG" id="KOG2177">
    <property type="taxonomic scope" value="Eukaryota"/>
</dbReference>
<dbReference type="InParanoid" id="C3YI65"/>
<reference evidence="4" key="1">
    <citation type="journal article" date="2008" name="Nature">
        <title>The amphioxus genome and the evolution of the chordate karyotype.</title>
        <authorList>
            <consortium name="US DOE Joint Genome Institute (JGI-PGF)"/>
            <person name="Putnam N.H."/>
            <person name="Butts T."/>
            <person name="Ferrier D.E.K."/>
            <person name="Furlong R.F."/>
            <person name="Hellsten U."/>
            <person name="Kawashima T."/>
            <person name="Robinson-Rechavi M."/>
            <person name="Shoguchi E."/>
            <person name="Terry A."/>
            <person name="Yu J.-K."/>
            <person name="Benito-Gutierrez E.L."/>
            <person name="Dubchak I."/>
            <person name="Garcia-Fernandez J."/>
            <person name="Gibson-Brown J.J."/>
            <person name="Grigoriev I.V."/>
            <person name="Horton A.C."/>
            <person name="de Jong P.J."/>
            <person name="Jurka J."/>
            <person name="Kapitonov V.V."/>
            <person name="Kohara Y."/>
            <person name="Kuroki Y."/>
            <person name="Lindquist E."/>
            <person name="Lucas S."/>
            <person name="Osoegawa K."/>
            <person name="Pennacchio L.A."/>
            <person name="Salamov A.A."/>
            <person name="Satou Y."/>
            <person name="Sauka-Spengler T."/>
            <person name="Schmutz J."/>
            <person name="Shin-I T."/>
            <person name="Toyoda A."/>
            <person name="Bronner-Fraser M."/>
            <person name="Fujiyama A."/>
            <person name="Holland L.Z."/>
            <person name="Holland P.W.H."/>
            <person name="Satoh N."/>
            <person name="Rokhsar D.S."/>
        </authorList>
    </citation>
    <scope>NUCLEOTIDE SEQUENCE [LARGE SCALE GENOMIC DNA]</scope>
    <source>
        <strain evidence="4">S238N-H82</strain>
        <tissue evidence="4">Testes</tissue>
    </source>
</reference>
<keyword evidence="1" id="KW-0677">Repeat</keyword>
<dbReference type="EMBL" id="GG666514">
    <property type="protein sequence ID" value="EEN60202.1"/>
    <property type="molecule type" value="Genomic_DNA"/>
</dbReference>
<dbReference type="Pfam" id="PF01436">
    <property type="entry name" value="NHL"/>
    <property type="match status" value="1"/>
</dbReference>
<name>C3YI65_BRAFL</name>
<gene>
    <name evidence="4" type="ORF">BRAFLDRAFT_73466</name>
</gene>
<feature type="repeat" description="NHL" evidence="2">
    <location>
        <begin position="17"/>
        <end position="59"/>
    </location>
</feature>
<dbReference type="PROSITE" id="PS51125">
    <property type="entry name" value="NHL"/>
    <property type="match status" value="1"/>
</dbReference>
<dbReference type="InterPro" id="IPR001258">
    <property type="entry name" value="NHL_repeat"/>
</dbReference>
<proteinExistence type="predicted"/>
<organism>
    <name type="scientific">Branchiostoma floridae</name>
    <name type="common">Florida lancelet</name>
    <name type="synonym">Amphioxus</name>
    <dbReference type="NCBI Taxonomy" id="7739"/>
    <lineage>
        <taxon>Eukaryota</taxon>
        <taxon>Metazoa</taxon>
        <taxon>Chordata</taxon>
        <taxon>Cephalochordata</taxon>
        <taxon>Leptocardii</taxon>
        <taxon>Amphioxiformes</taxon>
        <taxon>Branchiostomatidae</taxon>
        <taxon>Branchiostoma</taxon>
    </lineage>
</organism>
<evidence type="ECO:0008006" key="5">
    <source>
        <dbReference type="Google" id="ProtNLM"/>
    </source>
</evidence>
<dbReference type="SUPFAM" id="SSF63829">
    <property type="entry name" value="Calcium-dependent phosphotriesterase"/>
    <property type="match status" value="1"/>
</dbReference>
<evidence type="ECO:0000313" key="4">
    <source>
        <dbReference type="EMBL" id="EEN60202.1"/>
    </source>
</evidence>
<dbReference type="Gene3D" id="2.120.10.30">
    <property type="entry name" value="TolB, C-terminal domain"/>
    <property type="match status" value="1"/>
</dbReference>
<dbReference type="PANTHER" id="PTHR24104">
    <property type="entry name" value="E3 UBIQUITIN-PROTEIN LIGASE NHLRC1-RELATED"/>
    <property type="match status" value="1"/>
</dbReference>
<dbReference type="PANTHER" id="PTHR24104:SF50">
    <property type="entry name" value="SMP-30_GLUCONOLACTONASE_LRE-LIKE REGION DOMAIN-CONTAINING PROTEIN"/>
    <property type="match status" value="1"/>
</dbReference>
<evidence type="ECO:0000256" key="3">
    <source>
        <dbReference type="SAM" id="MobiDB-lite"/>
    </source>
</evidence>
<dbReference type="CDD" id="cd05819">
    <property type="entry name" value="NHL"/>
    <property type="match status" value="1"/>
</dbReference>